<organism evidence="4 5">
    <name type="scientific">Caldimicrobium thiodismutans</name>
    <dbReference type="NCBI Taxonomy" id="1653476"/>
    <lineage>
        <taxon>Bacteria</taxon>
        <taxon>Pseudomonadati</taxon>
        <taxon>Thermodesulfobacteriota</taxon>
        <taxon>Thermodesulfobacteria</taxon>
        <taxon>Thermodesulfobacteriales</taxon>
        <taxon>Thermodesulfobacteriaceae</taxon>
        <taxon>Caldimicrobium</taxon>
    </lineage>
</organism>
<dbReference type="PATRIC" id="fig|1653476.3.peg.121"/>
<feature type="transmembrane region" description="Helical" evidence="3">
    <location>
        <begin position="54"/>
        <end position="75"/>
    </location>
</feature>
<reference evidence="4 5" key="1">
    <citation type="journal article" date="2016" name="Int. J. Syst. Evol. Microbiol.">
        <title>Caldimicrobium thiodismutans sp. nov., a sulfur-disproportionating bacterium isolated from a hot spring, and emended description of the genus Caldimicrobium.</title>
        <authorList>
            <person name="Kojima H."/>
            <person name="Umezawa K."/>
            <person name="Fukui M."/>
        </authorList>
    </citation>
    <scope>NUCLEOTIDE SEQUENCE [LARGE SCALE GENOMIC DNA]</scope>
    <source>
        <strain evidence="4 5">TF1</strain>
    </source>
</reference>
<dbReference type="GO" id="GO:0016020">
    <property type="term" value="C:membrane"/>
    <property type="evidence" value="ECO:0007669"/>
    <property type="project" value="InterPro"/>
</dbReference>
<dbReference type="PROSITE" id="PS00379">
    <property type="entry name" value="CDP_ALCOHOL_P_TRANSF"/>
    <property type="match status" value="1"/>
</dbReference>
<evidence type="ECO:0000256" key="1">
    <source>
        <dbReference type="ARBA" id="ARBA00022679"/>
    </source>
</evidence>
<feature type="transmembrane region" description="Helical" evidence="3">
    <location>
        <begin position="96"/>
        <end position="120"/>
    </location>
</feature>
<protein>
    <submittedName>
        <fullName evidence="4">CDP-alcohol phosphatidyltransferase</fullName>
    </submittedName>
</protein>
<evidence type="ECO:0000256" key="2">
    <source>
        <dbReference type="RuleBase" id="RU003750"/>
    </source>
</evidence>
<accession>A0A0U4N001</accession>
<comment type="similarity">
    <text evidence="2">Belongs to the CDP-alcohol phosphatidyltransferase class-I family.</text>
</comment>
<gene>
    <name evidence="4" type="ORF">THC_0112</name>
</gene>
<dbReference type="Gene3D" id="1.20.120.1760">
    <property type="match status" value="1"/>
</dbReference>
<keyword evidence="3" id="KW-0472">Membrane</keyword>
<dbReference type="Pfam" id="PF01066">
    <property type="entry name" value="CDP-OH_P_transf"/>
    <property type="match status" value="1"/>
</dbReference>
<proteinExistence type="inferred from homology"/>
<evidence type="ECO:0000313" key="4">
    <source>
        <dbReference type="EMBL" id="BAU22518.1"/>
    </source>
</evidence>
<keyword evidence="3" id="KW-0812">Transmembrane</keyword>
<dbReference type="RefSeq" id="WP_068511816.1">
    <property type="nucleotide sequence ID" value="NZ_AP014945.1"/>
</dbReference>
<dbReference type="InterPro" id="IPR000462">
    <property type="entry name" value="CDP-OH_P_trans"/>
</dbReference>
<evidence type="ECO:0000256" key="3">
    <source>
        <dbReference type="SAM" id="Phobius"/>
    </source>
</evidence>
<dbReference type="InterPro" id="IPR043130">
    <property type="entry name" value="CDP-OH_PTrfase_TM_dom"/>
</dbReference>
<dbReference type="GO" id="GO:0016780">
    <property type="term" value="F:phosphotransferase activity, for other substituted phosphate groups"/>
    <property type="evidence" value="ECO:0007669"/>
    <property type="project" value="InterPro"/>
</dbReference>
<dbReference type="GO" id="GO:0008654">
    <property type="term" value="P:phospholipid biosynthetic process"/>
    <property type="evidence" value="ECO:0007669"/>
    <property type="project" value="InterPro"/>
</dbReference>
<dbReference type="Proteomes" id="UP000068196">
    <property type="component" value="Chromosome"/>
</dbReference>
<dbReference type="InterPro" id="IPR048254">
    <property type="entry name" value="CDP_ALCOHOL_P_TRANSF_CS"/>
</dbReference>
<dbReference type="AlphaFoldDB" id="A0A0U4N001"/>
<feature type="transmembrane region" description="Helical" evidence="3">
    <location>
        <begin position="30"/>
        <end position="48"/>
    </location>
</feature>
<sequence>MNLTEKRESLKRFYLPLAYVFYKLKTPPNFITLLSILTGTASALAYYYDNLLTALLLLLLSGLFDLIDGAVARFMERPTKFGAVFDWIADKWVDGLILGTIGYIYAGPTWATFAITLSLLHSFIKPVVYSEIGFEVKIKGKILDPLEGVGFFGRPETHLALAIFTILEKAHFNTGLAFGLKLITILTALSLLQRIFYLYKNFGKVEDE</sequence>
<keyword evidence="3" id="KW-1133">Transmembrane helix</keyword>
<dbReference type="KEGG" id="cthi:THC_0112"/>
<evidence type="ECO:0000313" key="5">
    <source>
        <dbReference type="Proteomes" id="UP000068196"/>
    </source>
</evidence>
<dbReference type="EMBL" id="AP014945">
    <property type="protein sequence ID" value="BAU22518.1"/>
    <property type="molecule type" value="Genomic_DNA"/>
</dbReference>
<reference evidence="5" key="2">
    <citation type="journal article" date="2016" name="Int. J. Syst. Evol. Microbiol.">
        <title>Caldimicrobium thiodismutans sp. nov., a sulfur-disproportionating bacterium isolated from a hot spring.</title>
        <authorList>
            <person name="Kojima H."/>
            <person name="Umezawa K."/>
            <person name="Fukui M."/>
        </authorList>
    </citation>
    <scope>NUCLEOTIDE SEQUENCE [LARGE SCALE GENOMIC DNA]</scope>
    <source>
        <strain evidence="5">TF1</strain>
    </source>
</reference>
<name>A0A0U4N001_9BACT</name>
<keyword evidence="1 2" id="KW-0808">Transferase</keyword>
<keyword evidence="5" id="KW-1185">Reference proteome</keyword>
<feature type="transmembrane region" description="Helical" evidence="3">
    <location>
        <begin position="178"/>
        <end position="199"/>
    </location>
</feature>
<dbReference type="STRING" id="1653476.THC_0112"/>
<dbReference type="OrthoDB" id="9790577at2"/>